<keyword evidence="3" id="KW-1185">Reference proteome</keyword>
<evidence type="ECO:0000313" key="3">
    <source>
        <dbReference type="Proteomes" id="UP000801492"/>
    </source>
</evidence>
<dbReference type="Proteomes" id="UP000801492">
    <property type="component" value="Unassembled WGS sequence"/>
</dbReference>
<keyword evidence="1" id="KW-0175">Coiled coil</keyword>
<protein>
    <submittedName>
        <fullName evidence="2">Uncharacterized protein</fullName>
    </submittedName>
</protein>
<dbReference type="AlphaFoldDB" id="A0A8K0C6L1"/>
<evidence type="ECO:0000313" key="2">
    <source>
        <dbReference type="EMBL" id="KAF2881453.1"/>
    </source>
</evidence>
<feature type="coiled-coil region" evidence="1">
    <location>
        <begin position="66"/>
        <end position="93"/>
    </location>
</feature>
<name>A0A8K0C6L1_IGNLU</name>
<evidence type="ECO:0000256" key="1">
    <source>
        <dbReference type="SAM" id="Coils"/>
    </source>
</evidence>
<dbReference type="EMBL" id="VTPC01090739">
    <property type="protein sequence ID" value="KAF2881453.1"/>
    <property type="molecule type" value="Genomic_DNA"/>
</dbReference>
<sequence length="129" mass="15799">MVNIHAPTEEKEKVVKDEFDENLEIVTNNIPRSHVKIVLGRRHPRYEMKELQREDILRRCREDIRKRLEECAVERQEDEIERKDAEMETYLEDFLNEGATNDQQQMEEEAEKECRMDEDIYRRKQKYIN</sequence>
<accession>A0A8K0C6L1</accession>
<organism evidence="2 3">
    <name type="scientific">Ignelater luminosus</name>
    <name type="common">Cucubano</name>
    <name type="synonym">Pyrophorus luminosus</name>
    <dbReference type="NCBI Taxonomy" id="2038154"/>
    <lineage>
        <taxon>Eukaryota</taxon>
        <taxon>Metazoa</taxon>
        <taxon>Ecdysozoa</taxon>
        <taxon>Arthropoda</taxon>
        <taxon>Hexapoda</taxon>
        <taxon>Insecta</taxon>
        <taxon>Pterygota</taxon>
        <taxon>Neoptera</taxon>
        <taxon>Endopterygota</taxon>
        <taxon>Coleoptera</taxon>
        <taxon>Polyphaga</taxon>
        <taxon>Elateriformia</taxon>
        <taxon>Elateroidea</taxon>
        <taxon>Elateridae</taxon>
        <taxon>Agrypninae</taxon>
        <taxon>Pyrophorini</taxon>
        <taxon>Ignelater</taxon>
    </lineage>
</organism>
<gene>
    <name evidence="2" type="ORF">ILUMI_24739</name>
</gene>
<proteinExistence type="predicted"/>
<reference evidence="2" key="1">
    <citation type="submission" date="2019-08" db="EMBL/GenBank/DDBJ databases">
        <title>The genome of the North American firefly Photinus pyralis.</title>
        <authorList>
            <consortium name="Photinus pyralis genome working group"/>
            <person name="Fallon T.R."/>
            <person name="Sander Lower S.E."/>
            <person name="Weng J.-K."/>
        </authorList>
    </citation>
    <scope>NUCLEOTIDE SEQUENCE</scope>
    <source>
        <strain evidence="2">TRF0915ILg1</strain>
        <tissue evidence="2">Whole body</tissue>
    </source>
</reference>
<comment type="caution">
    <text evidence="2">The sequence shown here is derived from an EMBL/GenBank/DDBJ whole genome shotgun (WGS) entry which is preliminary data.</text>
</comment>